<dbReference type="Gene3D" id="3.40.50.150">
    <property type="entry name" value="Vaccinia Virus protein VP39"/>
    <property type="match status" value="1"/>
</dbReference>
<dbReference type="AlphaFoldDB" id="A0A1T5MBL5"/>
<dbReference type="InterPro" id="IPR025714">
    <property type="entry name" value="Methyltranfer_dom"/>
</dbReference>
<dbReference type="PANTHER" id="PTHR13369">
    <property type="match status" value="1"/>
</dbReference>
<accession>A0A1T5MBL5</accession>
<dbReference type="EMBL" id="FUZT01000013">
    <property type="protein sequence ID" value="SKC85565.1"/>
    <property type="molecule type" value="Genomic_DNA"/>
</dbReference>
<dbReference type="RefSeq" id="WP_079494684.1">
    <property type="nucleotide sequence ID" value="NZ_FUZT01000013.1"/>
</dbReference>
<evidence type="ECO:0000313" key="2">
    <source>
        <dbReference type="EMBL" id="SKC85565.1"/>
    </source>
</evidence>
<dbReference type="Pfam" id="PF13679">
    <property type="entry name" value="Methyltransf_32"/>
    <property type="match status" value="1"/>
</dbReference>
<dbReference type="SUPFAM" id="SSF53335">
    <property type="entry name" value="S-adenosyl-L-methionine-dependent methyltransferases"/>
    <property type="match status" value="1"/>
</dbReference>
<keyword evidence="2" id="KW-0808">Transferase</keyword>
<evidence type="ECO:0000259" key="1">
    <source>
        <dbReference type="Pfam" id="PF13679"/>
    </source>
</evidence>
<dbReference type="STRING" id="36842.SAMN02194393_04388"/>
<dbReference type="InterPro" id="IPR029063">
    <property type="entry name" value="SAM-dependent_MTases_sf"/>
</dbReference>
<keyword evidence="2" id="KW-0489">Methyltransferase</keyword>
<feature type="domain" description="Methyltransferase" evidence="1">
    <location>
        <begin position="154"/>
        <end position="288"/>
    </location>
</feature>
<gene>
    <name evidence="2" type="ORF">SAMN02194393_04388</name>
</gene>
<name>A0A1T5MBL5_9FIRM</name>
<dbReference type="Proteomes" id="UP000190285">
    <property type="component" value="Unassembled WGS sequence"/>
</dbReference>
<proteinExistence type="predicted"/>
<keyword evidence="3" id="KW-1185">Reference proteome</keyword>
<sequence length="405" mass="47027">MKNVLDLFSEIIEDQKLIYAVLSNVRKKSEKTFNRASVKPVIIKNELLFQITYHYDKKVIHNNFKAHEAITELDNLIQLYFKQIVIYTTDADYQILISKKGKVKILKKSPTRKKEGLSHNRKKNYILEENNPYDFLINLGVMNKEGRVLPKKYDKFKQLNRFLEMVSDCIPYLNKEKTINIIDFGCGKSYLTFALYYYLVEKLGLDINIIGLDLKKDVISFCNKVADDLGYHRLKFVHGDIKGFKNIEKVDMVVSLHACDTATDDALVKAVNWNADVILAVPCCQHELFNKIHNPVMHPLEKHGIIKEKLSSLITDSIRGNILEIMGYSVQILEFIDMEHTPKNILIRAFKTGKVNEESVNQYKKFKEFCNINPYLEKAMGENFRRAISFKFKDFSNSCEVIKSK</sequence>
<organism evidence="2 3">
    <name type="scientific">Maledivibacter halophilus</name>
    <dbReference type="NCBI Taxonomy" id="36842"/>
    <lineage>
        <taxon>Bacteria</taxon>
        <taxon>Bacillati</taxon>
        <taxon>Bacillota</taxon>
        <taxon>Clostridia</taxon>
        <taxon>Peptostreptococcales</taxon>
        <taxon>Caminicellaceae</taxon>
        <taxon>Maledivibacter</taxon>
    </lineage>
</organism>
<dbReference type="PANTHER" id="PTHR13369:SF3">
    <property type="entry name" value="METHYLTRANSFERASE DOMAIN-CONTAINING PROTEIN"/>
    <property type="match status" value="1"/>
</dbReference>
<dbReference type="GO" id="GO:0008168">
    <property type="term" value="F:methyltransferase activity"/>
    <property type="evidence" value="ECO:0007669"/>
    <property type="project" value="UniProtKB-KW"/>
</dbReference>
<evidence type="ECO:0000313" key="3">
    <source>
        <dbReference type="Proteomes" id="UP000190285"/>
    </source>
</evidence>
<protein>
    <submittedName>
        <fullName evidence="2">Methyltransferase domain-containing protein</fullName>
    </submittedName>
</protein>
<dbReference type="GO" id="GO:0032259">
    <property type="term" value="P:methylation"/>
    <property type="evidence" value="ECO:0007669"/>
    <property type="project" value="UniProtKB-KW"/>
</dbReference>
<dbReference type="OrthoDB" id="5502211at2"/>
<dbReference type="CDD" id="cd02440">
    <property type="entry name" value="AdoMet_MTases"/>
    <property type="match status" value="1"/>
</dbReference>
<reference evidence="2 3" key="1">
    <citation type="submission" date="2017-02" db="EMBL/GenBank/DDBJ databases">
        <authorList>
            <person name="Peterson S.W."/>
        </authorList>
    </citation>
    <scope>NUCLEOTIDE SEQUENCE [LARGE SCALE GENOMIC DNA]</scope>
    <source>
        <strain evidence="2 3">M1</strain>
    </source>
</reference>
<dbReference type="GO" id="GO:0005737">
    <property type="term" value="C:cytoplasm"/>
    <property type="evidence" value="ECO:0007669"/>
    <property type="project" value="TreeGrafter"/>
</dbReference>